<dbReference type="EMBL" id="LR134476">
    <property type="protein sequence ID" value="VEI13377.1"/>
    <property type="molecule type" value="Genomic_DNA"/>
</dbReference>
<dbReference type="GO" id="GO:0010181">
    <property type="term" value="F:FMN binding"/>
    <property type="evidence" value="ECO:0007669"/>
    <property type="project" value="InterPro"/>
</dbReference>
<organism evidence="5 6">
    <name type="scientific">Trueperella bialowiezensis</name>
    <dbReference type="NCBI Taxonomy" id="312285"/>
    <lineage>
        <taxon>Bacteria</taxon>
        <taxon>Bacillati</taxon>
        <taxon>Actinomycetota</taxon>
        <taxon>Actinomycetes</taxon>
        <taxon>Actinomycetales</taxon>
        <taxon>Actinomycetaceae</taxon>
        <taxon>Trueperella</taxon>
    </lineage>
</organism>
<sequence length="133" mass="15183">MVYVVYFSSVTNNTHRFVEKLGFPADRIPLRPSDEFLHVDRDYVLITPTYGGGTIRGAVPKQVIKFLNDEHNRSFIRGVISAGNTNFGEGYCLAGDIISAKTKVPHMYRFELLGTDRDLQLVREGLEEFWTRL</sequence>
<dbReference type="PANTHER" id="PTHR37297">
    <property type="entry name" value="PROTEIN NRDI"/>
    <property type="match status" value="1"/>
</dbReference>
<dbReference type="Proteomes" id="UP000269542">
    <property type="component" value="Chromosome"/>
</dbReference>
<dbReference type="AlphaFoldDB" id="A0A3S4WGH3"/>
<accession>A0A3S4WGH3</accession>
<dbReference type="SUPFAM" id="SSF52218">
    <property type="entry name" value="Flavoproteins"/>
    <property type="match status" value="1"/>
</dbReference>
<dbReference type="InterPro" id="IPR029039">
    <property type="entry name" value="Flavoprotein-like_sf"/>
</dbReference>
<dbReference type="OrthoDB" id="350535at2"/>
<comment type="similarity">
    <text evidence="2 4">Belongs to the NrdI family.</text>
</comment>
<proteinExistence type="inferred from homology"/>
<evidence type="ECO:0000256" key="4">
    <source>
        <dbReference type="HAMAP-Rule" id="MF_00128"/>
    </source>
</evidence>
<evidence type="ECO:0000256" key="1">
    <source>
        <dbReference type="ARBA" id="ARBA00003999"/>
    </source>
</evidence>
<comment type="function">
    <text evidence="1 4">Probably involved in ribonucleotide reductase function.</text>
</comment>
<reference evidence="5 6" key="1">
    <citation type="submission" date="2018-12" db="EMBL/GenBank/DDBJ databases">
        <authorList>
            <consortium name="Pathogen Informatics"/>
        </authorList>
    </citation>
    <scope>NUCLEOTIDE SEQUENCE [LARGE SCALE GENOMIC DNA]</scope>
    <source>
        <strain evidence="5 6">NCTC13354</strain>
    </source>
</reference>
<dbReference type="InterPro" id="IPR020852">
    <property type="entry name" value="RNR_Ib_NrdI_bac"/>
</dbReference>
<dbReference type="PANTHER" id="PTHR37297:SF1">
    <property type="entry name" value="PROTEIN NRDI"/>
    <property type="match status" value="1"/>
</dbReference>
<name>A0A3S4WGH3_9ACTO</name>
<dbReference type="HAMAP" id="MF_00128">
    <property type="entry name" value="NrdI"/>
    <property type="match status" value="1"/>
</dbReference>
<evidence type="ECO:0000256" key="2">
    <source>
        <dbReference type="ARBA" id="ARBA00009942"/>
    </source>
</evidence>
<dbReference type="Gene3D" id="3.40.50.360">
    <property type="match status" value="1"/>
</dbReference>
<dbReference type="InterPro" id="IPR004465">
    <property type="entry name" value="RNR_NrdI"/>
</dbReference>
<evidence type="ECO:0000313" key="5">
    <source>
        <dbReference type="EMBL" id="VEI13377.1"/>
    </source>
</evidence>
<dbReference type="KEGG" id="tbw:NCTC13354_01092"/>
<protein>
    <recommendedName>
        <fullName evidence="3 4">Protein NrdI</fullName>
    </recommendedName>
</protein>
<keyword evidence="6" id="KW-1185">Reference proteome</keyword>
<evidence type="ECO:0000256" key="3">
    <source>
        <dbReference type="ARBA" id="ARBA00020129"/>
    </source>
</evidence>
<evidence type="ECO:0000313" key="6">
    <source>
        <dbReference type="Proteomes" id="UP000269542"/>
    </source>
</evidence>
<dbReference type="NCBIfam" id="TIGR00333">
    <property type="entry name" value="nrdI"/>
    <property type="match status" value="1"/>
</dbReference>
<dbReference type="RefSeq" id="WP_126416494.1">
    <property type="nucleotide sequence ID" value="NZ_LR134476.1"/>
</dbReference>
<gene>
    <name evidence="4 5" type="primary">nrdI</name>
    <name evidence="5" type="ORF">NCTC13354_01092</name>
</gene>
<dbReference type="PIRSF" id="PIRSF005087">
    <property type="entry name" value="NrdI"/>
    <property type="match status" value="1"/>
</dbReference>
<dbReference type="Pfam" id="PF07972">
    <property type="entry name" value="Flavodoxin_NdrI"/>
    <property type="match status" value="1"/>
</dbReference>